<evidence type="ECO:0000256" key="1">
    <source>
        <dbReference type="ARBA" id="ARBA00022691"/>
    </source>
</evidence>
<evidence type="ECO:0000313" key="6">
    <source>
        <dbReference type="EMBL" id="BBD73969.1"/>
    </source>
</evidence>
<dbReference type="PROSITE" id="PS51918">
    <property type="entry name" value="RADICAL_SAM"/>
    <property type="match status" value="1"/>
</dbReference>
<dbReference type="SMART" id="SM00729">
    <property type="entry name" value="Elp3"/>
    <property type="match status" value="1"/>
</dbReference>
<sequence length="341" mass="38589">MRQLLGNKEIALHYGELPLGCKLCREGAKLVVFVTGQCSDSCYYCPVSEERFGKDRQFANEKEATSLEDYVMEAYRMNALGAGITGGDPLLSLNRTILLIEKLKEEFGSGFHVHLYTSGRYATRDALLELKRAGLDEIRFHPTREEFLDAVERAVTVGLEVGLEVPALPGDGEKIVKLAKWAEEKGVKFININELELNERNSGPLNSRGLRISHGLAGASGSYETALFILQKLRDSKLNVHYCSSVYKDVVETRTRFIRIGRKDRKPYEEVNGEGLLVKLFIRTTDENSSLEELGEKTEEGYYVSQKFLEDIRKELGTRAEIWLIEEMPDAKRLKVSERKV</sequence>
<proteinExistence type="predicted"/>
<accession>A0A348B717</accession>
<reference evidence="6" key="3">
    <citation type="journal article" date="2019" name="BMC Res. Notes">
        <title>Complete genome sequence of the Sulfodiicoccus acidiphilus strain HS-1T, the first crenarchaeon that lacks polB3, isolated from an acidic hot spring in Ohwaku-dani, Hakone, Japan.</title>
        <authorList>
            <person name="Sakai H.D."/>
            <person name="Kurosawa N."/>
        </authorList>
    </citation>
    <scope>NUCLEOTIDE SEQUENCE</scope>
    <source>
        <strain evidence="6">HS-1</strain>
    </source>
</reference>
<evidence type="ECO:0000256" key="4">
    <source>
        <dbReference type="ARBA" id="ARBA00023014"/>
    </source>
</evidence>
<dbReference type="InterPro" id="IPR006638">
    <property type="entry name" value="Elp3/MiaA/NifB-like_rSAM"/>
</dbReference>
<dbReference type="GeneID" id="38667812"/>
<dbReference type="PANTHER" id="PTHR43288">
    <property type="entry name" value="BIOTIN SYNTHASE-RELATED PROTEIN, RADICAL SAM SUPERFAMILY"/>
    <property type="match status" value="1"/>
</dbReference>
<dbReference type="Proteomes" id="UP000276741">
    <property type="component" value="Chromosome"/>
</dbReference>
<reference evidence="8" key="2">
    <citation type="submission" date="2018-04" db="EMBL/GenBank/DDBJ databases">
        <title>Complete genome sequence of Sulfodiicoccus acidiphilus strain HS-1.</title>
        <authorList>
            <person name="Sakai H.D."/>
            <person name="Kurosawa N."/>
        </authorList>
    </citation>
    <scope>NUCLEOTIDE SEQUENCE [LARGE SCALE GENOMIC DNA]</scope>
    <source>
        <strain evidence="8">HS-1</strain>
    </source>
</reference>
<dbReference type="CDD" id="cd01335">
    <property type="entry name" value="Radical_SAM"/>
    <property type="match status" value="1"/>
</dbReference>
<organism evidence="6 8">
    <name type="scientific">Sulfodiicoccus acidiphilus</name>
    <dbReference type="NCBI Taxonomy" id="1670455"/>
    <lineage>
        <taxon>Archaea</taxon>
        <taxon>Thermoproteota</taxon>
        <taxon>Thermoprotei</taxon>
        <taxon>Sulfolobales</taxon>
        <taxon>Sulfolobaceae</taxon>
        <taxon>Sulfodiicoccus</taxon>
    </lineage>
</organism>
<dbReference type="GO" id="GO:0046872">
    <property type="term" value="F:metal ion binding"/>
    <property type="evidence" value="ECO:0007669"/>
    <property type="project" value="UniProtKB-KW"/>
</dbReference>
<feature type="domain" description="Radical SAM core" evidence="5">
    <location>
        <begin position="23"/>
        <end position="236"/>
    </location>
</feature>
<dbReference type="RefSeq" id="WP_170166196.1">
    <property type="nucleotide sequence ID" value="NZ_AP018553.1"/>
</dbReference>
<dbReference type="SFLD" id="SFLDG01108">
    <property type="entry name" value="Uncharacterised_Radical_SAM_Su"/>
    <property type="match status" value="1"/>
</dbReference>
<dbReference type="KEGG" id="sacd:HS1genome_2358"/>
<keyword evidence="2" id="KW-0479">Metal-binding</keyword>
<dbReference type="GO" id="GO:0003824">
    <property type="term" value="F:catalytic activity"/>
    <property type="evidence" value="ECO:0007669"/>
    <property type="project" value="InterPro"/>
</dbReference>
<evidence type="ECO:0000256" key="3">
    <source>
        <dbReference type="ARBA" id="ARBA00023004"/>
    </source>
</evidence>
<dbReference type="InterPro" id="IPR013785">
    <property type="entry name" value="Aldolase_TIM"/>
</dbReference>
<dbReference type="GO" id="GO:0051536">
    <property type="term" value="F:iron-sulfur cluster binding"/>
    <property type="evidence" value="ECO:0007669"/>
    <property type="project" value="UniProtKB-KW"/>
</dbReference>
<keyword evidence="8" id="KW-1185">Reference proteome</keyword>
<dbReference type="EMBL" id="AP018553">
    <property type="protein sequence ID" value="BBD73969.1"/>
    <property type="molecule type" value="Genomic_DNA"/>
</dbReference>
<dbReference type="InterPro" id="IPR040087">
    <property type="entry name" value="MJ0021-like"/>
</dbReference>
<evidence type="ECO:0000256" key="2">
    <source>
        <dbReference type="ARBA" id="ARBA00022723"/>
    </source>
</evidence>
<dbReference type="PANTHER" id="PTHR43288:SF1">
    <property type="entry name" value="GLYCYL-RADICAL ENZYME ACTIVATING ENZYME MJ0021-RELATED"/>
    <property type="match status" value="1"/>
</dbReference>
<dbReference type="AlphaFoldDB" id="A0A348B717"/>
<keyword evidence="4" id="KW-0411">Iron-sulfur</keyword>
<name>A0A348B717_9CREN</name>
<protein>
    <submittedName>
        <fullName evidence="6">Radical SAM protein</fullName>
    </submittedName>
</protein>
<reference evidence="7" key="1">
    <citation type="journal article" date="2014" name="Int. J. Syst. Evol. Microbiol.">
        <title>Complete genome sequence of Corynebacterium casei LMG S-19264T (=DSM 44701T), isolated from a smear-ripened cheese.</title>
        <authorList>
            <consortium name="US DOE Joint Genome Institute (JGI-PGF)"/>
            <person name="Walter F."/>
            <person name="Albersmeier A."/>
            <person name="Kalinowski J."/>
            <person name="Ruckert C."/>
        </authorList>
    </citation>
    <scope>NUCLEOTIDE SEQUENCE</scope>
    <source>
        <strain evidence="7">JCM 31740</strain>
    </source>
</reference>
<dbReference type="Proteomes" id="UP000616143">
    <property type="component" value="Unassembled WGS sequence"/>
</dbReference>
<dbReference type="EMBL" id="BMQS01000023">
    <property type="protein sequence ID" value="GGU02723.1"/>
    <property type="molecule type" value="Genomic_DNA"/>
</dbReference>
<keyword evidence="3" id="KW-0408">Iron</keyword>
<dbReference type="Pfam" id="PF04055">
    <property type="entry name" value="Radical_SAM"/>
    <property type="match status" value="1"/>
</dbReference>
<evidence type="ECO:0000313" key="8">
    <source>
        <dbReference type="Proteomes" id="UP000276741"/>
    </source>
</evidence>
<dbReference type="InterPro" id="IPR058240">
    <property type="entry name" value="rSAM_sf"/>
</dbReference>
<dbReference type="Gene3D" id="3.20.20.70">
    <property type="entry name" value="Aldolase class I"/>
    <property type="match status" value="1"/>
</dbReference>
<dbReference type="SFLD" id="SFLDS00029">
    <property type="entry name" value="Radical_SAM"/>
    <property type="match status" value="1"/>
</dbReference>
<dbReference type="InterPro" id="IPR007197">
    <property type="entry name" value="rSAM"/>
</dbReference>
<evidence type="ECO:0000259" key="5">
    <source>
        <dbReference type="PROSITE" id="PS51918"/>
    </source>
</evidence>
<keyword evidence="1" id="KW-0949">S-adenosyl-L-methionine</keyword>
<evidence type="ECO:0000313" key="7">
    <source>
        <dbReference type="EMBL" id="GGU02723.1"/>
    </source>
</evidence>
<reference evidence="7" key="4">
    <citation type="submission" date="2020-09" db="EMBL/GenBank/DDBJ databases">
        <authorList>
            <person name="Sun Q."/>
            <person name="Ohkuma M."/>
        </authorList>
    </citation>
    <scope>NUCLEOTIDE SEQUENCE</scope>
    <source>
        <strain evidence="7">JCM 31740</strain>
    </source>
</reference>
<gene>
    <name evidence="7" type="ORF">GCM10007116_19750</name>
    <name evidence="6" type="ORF">HS1genome_2358</name>
</gene>
<dbReference type="SUPFAM" id="SSF102114">
    <property type="entry name" value="Radical SAM enzymes"/>
    <property type="match status" value="1"/>
</dbReference>